<keyword evidence="2 7" id="KW-0812">Transmembrane</keyword>
<dbReference type="PROSITE" id="PS00211">
    <property type="entry name" value="ABC_TRANSPORTER_1"/>
    <property type="match status" value="1"/>
</dbReference>
<dbReference type="PROSITE" id="PS50893">
    <property type="entry name" value="ABC_TRANSPORTER_2"/>
    <property type="match status" value="1"/>
</dbReference>
<dbReference type="Pfam" id="PF00664">
    <property type="entry name" value="ABC_membrane"/>
    <property type="match status" value="1"/>
</dbReference>
<dbReference type="SUPFAM" id="SSF90123">
    <property type="entry name" value="ABC transporter transmembrane region"/>
    <property type="match status" value="1"/>
</dbReference>
<dbReference type="InterPro" id="IPR011527">
    <property type="entry name" value="ABC1_TM_dom"/>
</dbReference>
<evidence type="ECO:0000259" key="8">
    <source>
        <dbReference type="PROSITE" id="PS50893"/>
    </source>
</evidence>
<dbReference type="InterPro" id="IPR017871">
    <property type="entry name" value="ABC_transporter-like_CS"/>
</dbReference>
<keyword evidence="4" id="KW-0067">ATP-binding</keyword>
<dbReference type="EMBL" id="BMOD01000005">
    <property type="protein sequence ID" value="GGJ32804.1"/>
    <property type="molecule type" value="Genomic_DNA"/>
</dbReference>
<dbReference type="Pfam" id="PF00005">
    <property type="entry name" value="ABC_tran"/>
    <property type="match status" value="1"/>
</dbReference>
<feature type="transmembrane region" description="Helical" evidence="7">
    <location>
        <begin position="40"/>
        <end position="59"/>
    </location>
</feature>
<comment type="subcellular location">
    <subcellularLocation>
        <location evidence="1">Cell membrane</location>
        <topology evidence="1">Multi-pass membrane protein</topology>
    </subcellularLocation>
</comment>
<evidence type="ECO:0000256" key="4">
    <source>
        <dbReference type="ARBA" id="ARBA00022840"/>
    </source>
</evidence>
<evidence type="ECO:0000256" key="3">
    <source>
        <dbReference type="ARBA" id="ARBA00022741"/>
    </source>
</evidence>
<evidence type="ECO:0000256" key="5">
    <source>
        <dbReference type="ARBA" id="ARBA00022989"/>
    </source>
</evidence>
<evidence type="ECO:0000259" key="9">
    <source>
        <dbReference type="PROSITE" id="PS50929"/>
    </source>
</evidence>
<accession>A0ABQ2CZZ0</accession>
<dbReference type="InterPro" id="IPR003439">
    <property type="entry name" value="ABC_transporter-like_ATP-bd"/>
</dbReference>
<protein>
    <submittedName>
        <fullName evidence="10">HlyB/MsbA family ABC transporter</fullName>
    </submittedName>
</protein>
<keyword evidence="5 7" id="KW-1133">Transmembrane helix</keyword>
<dbReference type="InterPro" id="IPR003593">
    <property type="entry name" value="AAA+_ATPase"/>
</dbReference>
<dbReference type="InterPro" id="IPR036640">
    <property type="entry name" value="ABC1_TM_sf"/>
</dbReference>
<feature type="domain" description="ABC transporter" evidence="8">
    <location>
        <begin position="362"/>
        <end position="601"/>
    </location>
</feature>
<name>A0ABQ2CZZ0_9DEIO</name>
<dbReference type="RefSeq" id="WP_189002420.1">
    <property type="nucleotide sequence ID" value="NZ_BMOD01000005.1"/>
</dbReference>
<evidence type="ECO:0000313" key="10">
    <source>
        <dbReference type="EMBL" id="GGJ32804.1"/>
    </source>
</evidence>
<dbReference type="PROSITE" id="PS50929">
    <property type="entry name" value="ABC_TM1F"/>
    <property type="match status" value="1"/>
</dbReference>
<sequence length="608" mass="67638">MTSNSGKSDPAKTEKADLGTQWKDLKATLILVWETAPGQAFLLVLLSVVQAFLPAASLWVSKLLLDAVTAAISRDLNNLTQLIEILLLQVGIGIVGSLLSTWQGLVRELFADSLQNRISRKILSKASELEVERFENAETYDALQNAYREVGSRPLGVLTQVISLGQALITLASISALMSRLGWAILPLVLLATVPTVWVSSKFGMEGYRMIRRRTHDARVQNYLGSILTSDTLVKEVRLFHFEPYLLNRWQEYYQKFRAQMVPLVRTRSLWGLFASVFSALVIAYATYLILRRAVDGQITVGDFSLFILGISQVQGQFSTLLNGFSSLYQNVVYMRNLFEFLELPARDLDAGQDFTGTIDSLEFQQVSFRYPFTDRDILRGVSFRIEKGHALALVGENGAGKTTIVKLLTRLFEPTSGCILINGQDARTFSIRSLQQAMSIIFQDFGQYQMTVSENIALSDQGIALQPERIAGAAETAGAHFIETLPGQFETQLGRLFTGGRQLSGGQWQRLALARLYYRKASLLVFDEPTAALDANAEFEVVEALRKEAHSRITVIISHRFSTVRLADHIIVLENGVITESGSHSELLAQGQTYAHMYSLQARGYQG</sequence>
<feature type="transmembrane region" description="Helical" evidence="7">
    <location>
        <begin position="79"/>
        <end position="99"/>
    </location>
</feature>
<keyword evidence="3" id="KW-0547">Nucleotide-binding</keyword>
<evidence type="ECO:0000256" key="2">
    <source>
        <dbReference type="ARBA" id="ARBA00022692"/>
    </source>
</evidence>
<dbReference type="SUPFAM" id="SSF52540">
    <property type="entry name" value="P-loop containing nucleoside triphosphate hydrolases"/>
    <property type="match status" value="1"/>
</dbReference>
<evidence type="ECO:0000313" key="11">
    <source>
        <dbReference type="Proteomes" id="UP000632222"/>
    </source>
</evidence>
<dbReference type="Gene3D" id="1.20.1560.10">
    <property type="entry name" value="ABC transporter type 1, transmembrane domain"/>
    <property type="match status" value="1"/>
</dbReference>
<gene>
    <name evidence="10" type="ORF">GCM10008938_18720</name>
</gene>
<dbReference type="PANTHER" id="PTHR43394">
    <property type="entry name" value="ATP-DEPENDENT PERMEASE MDL1, MITOCHONDRIAL"/>
    <property type="match status" value="1"/>
</dbReference>
<dbReference type="Proteomes" id="UP000632222">
    <property type="component" value="Unassembled WGS sequence"/>
</dbReference>
<reference evidence="11" key="1">
    <citation type="journal article" date="2019" name="Int. J. Syst. Evol. Microbiol.">
        <title>The Global Catalogue of Microorganisms (GCM) 10K type strain sequencing project: providing services to taxonomists for standard genome sequencing and annotation.</title>
        <authorList>
            <consortium name="The Broad Institute Genomics Platform"/>
            <consortium name="The Broad Institute Genome Sequencing Center for Infectious Disease"/>
            <person name="Wu L."/>
            <person name="Ma J."/>
        </authorList>
    </citation>
    <scope>NUCLEOTIDE SEQUENCE [LARGE SCALE GENOMIC DNA]</scope>
    <source>
        <strain evidence="11">JCM 14370</strain>
    </source>
</reference>
<dbReference type="SMART" id="SM00382">
    <property type="entry name" value="AAA"/>
    <property type="match status" value="1"/>
</dbReference>
<dbReference type="InterPro" id="IPR039421">
    <property type="entry name" value="Type_1_exporter"/>
</dbReference>
<proteinExistence type="predicted"/>
<feature type="transmembrane region" description="Helical" evidence="7">
    <location>
        <begin position="270"/>
        <end position="291"/>
    </location>
</feature>
<evidence type="ECO:0000256" key="6">
    <source>
        <dbReference type="ARBA" id="ARBA00023136"/>
    </source>
</evidence>
<dbReference type="PANTHER" id="PTHR43394:SF1">
    <property type="entry name" value="ATP-BINDING CASSETTE SUB-FAMILY B MEMBER 10, MITOCHONDRIAL"/>
    <property type="match status" value="1"/>
</dbReference>
<organism evidence="10 11">
    <name type="scientific">Deinococcus roseus</name>
    <dbReference type="NCBI Taxonomy" id="392414"/>
    <lineage>
        <taxon>Bacteria</taxon>
        <taxon>Thermotogati</taxon>
        <taxon>Deinococcota</taxon>
        <taxon>Deinococci</taxon>
        <taxon>Deinococcales</taxon>
        <taxon>Deinococcaceae</taxon>
        <taxon>Deinococcus</taxon>
    </lineage>
</organism>
<keyword evidence="6 7" id="KW-0472">Membrane</keyword>
<feature type="domain" description="ABC transmembrane type-1" evidence="9">
    <location>
        <begin position="41"/>
        <end position="330"/>
    </location>
</feature>
<dbReference type="Gene3D" id="3.40.50.300">
    <property type="entry name" value="P-loop containing nucleotide triphosphate hydrolases"/>
    <property type="match status" value="1"/>
</dbReference>
<keyword evidence="11" id="KW-1185">Reference proteome</keyword>
<feature type="transmembrane region" description="Helical" evidence="7">
    <location>
        <begin position="184"/>
        <end position="205"/>
    </location>
</feature>
<evidence type="ECO:0000256" key="7">
    <source>
        <dbReference type="SAM" id="Phobius"/>
    </source>
</evidence>
<comment type="caution">
    <text evidence="10">The sequence shown here is derived from an EMBL/GenBank/DDBJ whole genome shotgun (WGS) entry which is preliminary data.</text>
</comment>
<evidence type="ECO:0000256" key="1">
    <source>
        <dbReference type="ARBA" id="ARBA00004651"/>
    </source>
</evidence>
<dbReference type="InterPro" id="IPR027417">
    <property type="entry name" value="P-loop_NTPase"/>
</dbReference>